<proteinExistence type="predicted"/>
<evidence type="ECO:0000313" key="2">
    <source>
        <dbReference type="EMBL" id="ENO98641.1"/>
    </source>
</evidence>
<dbReference type="NCBIfam" id="TIGR01641">
    <property type="entry name" value="phageSPP1_gp7"/>
    <property type="match status" value="1"/>
</dbReference>
<feature type="domain" description="Phage head morphogenesis" evidence="1">
    <location>
        <begin position="57"/>
        <end position="186"/>
    </location>
</feature>
<sequence>MTPAEFAQVFKLTPQEAIAYLQARDLLTTTDDWYELWQDEHAAQFTVSRLARADLLKTIRDAITRSVDGELSRRDWMRDIKRALVDAGWWGEKTITGKDGEQRTTTFDARRLKLIYDTNTRTAYAAGQWERIQRTKTAFPYLRYITMGDEKVRASHRSLHNLVLPVDDPFWDYYLPPNGWRCRCRVVAVSQRDYERGMAPDGSKLKKAAPDVQMREWVDRRTGEIRQVPIGVDPGFGYNAGKAAARAAALADLIRSKTR</sequence>
<evidence type="ECO:0000313" key="3">
    <source>
        <dbReference type="Proteomes" id="UP000013047"/>
    </source>
</evidence>
<accession>N6YWI9</accession>
<gene>
    <name evidence="2" type="ORF">C667_03013</name>
</gene>
<dbReference type="AlphaFoldDB" id="N6YWI9"/>
<name>N6YWI9_9RHOO</name>
<dbReference type="EMBL" id="AMXF01000008">
    <property type="protein sequence ID" value="ENO98641.1"/>
    <property type="molecule type" value="Genomic_DNA"/>
</dbReference>
<keyword evidence="3" id="KW-1185">Reference proteome</keyword>
<dbReference type="OrthoDB" id="9813502at2"/>
<protein>
    <submittedName>
        <fullName evidence="2">Putative head morphogenesis protein SPP1 gp7</fullName>
    </submittedName>
</protein>
<dbReference type="RefSeq" id="WP_004356675.1">
    <property type="nucleotide sequence ID" value="NZ_AMXF01000008.1"/>
</dbReference>
<dbReference type="Proteomes" id="UP000013047">
    <property type="component" value="Unassembled WGS sequence"/>
</dbReference>
<organism evidence="2 3">
    <name type="scientific">Thauera phenylacetica B4P</name>
    <dbReference type="NCBI Taxonomy" id="1234382"/>
    <lineage>
        <taxon>Bacteria</taxon>
        <taxon>Pseudomonadati</taxon>
        <taxon>Pseudomonadota</taxon>
        <taxon>Betaproteobacteria</taxon>
        <taxon>Rhodocyclales</taxon>
        <taxon>Zoogloeaceae</taxon>
        <taxon>Thauera</taxon>
    </lineage>
</organism>
<evidence type="ECO:0000259" key="1">
    <source>
        <dbReference type="Pfam" id="PF04233"/>
    </source>
</evidence>
<dbReference type="InterPro" id="IPR006528">
    <property type="entry name" value="Phage_head_morphogenesis_dom"/>
</dbReference>
<comment type="caution">
    <text evidence="2">The sequence shown here is derived from an EMBL/GenBank/DDBJ whole genome shotgun (WGS) entry which is preliminary data.</text>
</comment>
<dbReference type="Pfam" id="PF04233">
    <property type="entry name" value="Phage_Mu_F"/>
    <property type="match status" value="1"/>
</dbReference>
<reference evidence="2 3" key="1">
    <citation type="submission" date="2012-09" db="EMBL/GenBank/DDBJ databases">
        <title>Draft Genome Sequences of 6 Strains from Genus Thauera.</title>
        <authorList>
            <person name="Liu B."/>
            <person name="Shapleigh J.P."/>
            <person name="Frostegard A.H."/>
        </authorList>
    </citation>
    <scope>NUCLEOTIDE SEQUENCE [LARGE SCALE GENOMIC DNA]</scope>
    <source>
        <strain evidence="2 3">B4P</strain>
    </source>
</reference>